<comment type="caution">
    <text evidence="1">The sequence shown here is derived from an EMBL/GenBank/DDBJ whole genome shotgun (WGS) entry which is preliminary data.</text>
</comment>
<evidence type="ECO:0000313" key="2">
    <source>
        <dbReference type="Proteomes" id="UP000289886"/>
    </source>
</evidence>
<keyword evidence="2" id="KW-1185">Reference proteome</keyword>
<name>A0A444U8W3_ACIRT</name>
<dbReference type="Proteomes" id="UP000289886">
    <property type="component" value="Unassembled WGS sequence"/>
</dbReference>
<dbReference type="EMBL" id="SCEB01215054">
    <property type="protein sequence ID" value="RXM31580.1"/>
    <property type="molecule type" value="Genomic_DNA"/>
</dbReference>
<dbReference type="AlphaFoldDB" id="A0A444U8W3"/>
<gene>
    <name evidence="1" type="ORF">EOD39_6844</name>
</gene>
<evidence type="ECO:0000313" key="1">
    <source>
        <dbReference type="EMBL" id="RXM31580.1"/>
    </source>
</evidence>
<proteinExistence type="predicted"/>
<reference evidence="1 2" key="1">
    <citation type="submission" date="2019-01" db="EMBL/GenBank/DDBJ databases">
        <title>Draft Genome and Complete Hox-Cluster Characterization of the Sterlet Sturgeon (Acipenser ruthenus).</title>
        <authorList>
            <person name="Wei Q."/>
        </authorList>
    </citation>
    <scope>NUCLEOTIDE SEQUENCE [LARGE SCALE GENOMIC DNA]</scope>
    <source>
        <strain evidence="1">WHYD16114868_AA</strain>
        <tissue evidence="1">Blood</tissue>
    </source>
</reference>
<accession>A0A444U8W3</accession>
<protein>
    <submittedName>
        <fullName evidence="1">Uncharacterized protein</fullName>
    </submittedName>
</protein>
<organism evidence="1 2">
    <name type="scientific">Acipenser ruthenus</name>
    <name type="common">Sterlet sturgeon</name>
    <dbReference type="NCBI Taxonomy" id="7906"/>
    <lineage>
        <taxon>Eukaryota</taxon>
        <taxon>Metazoa</taxon>
        <taxon>Chordata</taxon>
        <taxon>Craniata</taxon>
        <taxon>Vertebrata</taxon>
        <taxon>Euteleostomi</taxon>
        <taxon>Actinopterygii</taxon>
        <taxon>Chondrostei</taxon>
        <taxon>Acipenseriformes</taxon>
        <taxon>Acipenseridae</taxon>
        <taxon>Acipenser</taxon>
    </lineage>
</organism>
<sequence length="167" mass="17763">MPRCPRCFAALGAFSTRALDAHCPQSYTTHGASELGLAEFPPVDLTIMALVQTTLVGGLPKDPTCPNGQCKVTETHLKKAYAAEAQAGLLTAYLDGILQSAPLCELVASELCLVSITVLQIFGFQGQALGRSLCIVVAHRQLWLSQGRVSDEDKSALLNEPISPGRL</sequence>